<dbReference type="GO" id="GO:0070830">
    <property type="term" value="P:bicellular tight junction assembly"/>
    <property type="evidence" value="ECO:0007669"/>
    <property type="project" value="TreeGrafter"/>
</dbReference>
<dbReference type="SUPFAM" id="SSF48371">
    <property type="entry name" value="ARM repeat"/>
    <property type="match status" value="2"/>
</dbReference>
<feature type="non-terminal residue" evidence="21">
    <location>
        <position position="1164"/>
    </location>
</feature>
<comment type="caution">
    <text evidence="21">The sequence shown here is derived from an EMBL/GenBank/DDBJ whole genome shotgun (WGS) entry which is preliminary data.</text>
</comment>
<comment type="function">
    <text evidence="15">Tubulin-folding protein implicated in the first step of the tubulin folding pathway and required for tubulin complex assembly. Involved in the regulation of microtubule polymerization or depolymerization, it modulates microtubule dynamics by capturing GTP-bound beta-tubulin (TUBB). Its ability to interact with beta tubulin is regulated via its interaction with ARL2. Acts as a GTPase-activating protein (GAP) for ARL2. Induces microtubule disruption in absence of ARL2. Increases degradation of beta tubulin, when overexpressed in polarized cells. Promotes epithelial cell detachment, a process antagonized by ARL2. Induces tight adherens and tight junctions disassembly at the lateral cell membrane. Required for correct assembly and maintenance of the mitotic spindle, and proper progression of mitosis. Involved in neuron morphogenesis.</text>
</comment>
<dbReference type="Proteomes" id="UP000653271">
    <property type="component" value="Unassembled WGS sequence"/>
</dbReference>
<dbReference type="GO" id="GO:0005813">
    <property type="term" value="C:centrosome"/>
    <property type="evidence" value="ECO:0007669"/>
    <property type="project" value="UniProtKB-SubCell"/>
</dbReference>
<dbReference type="EMBL" id="WAAB01006937">
    <property type="protein sequence ID" value="NWH72812.1"/>
    <property type="molecule type" value="Genomic_DNA"/>
</dbReference>
<dbReference type="InterPro" id="IPR033162">
    <property type="entry name" value="TBCD"/>
</dbReference>
<evidence type="ECO:0000256" key="8">
    <source>
        <dbReference type="ARBA" id="ARBA00022475"/>
    </source>
</evidence>
<comment type="similarity">
    <text evidence="5">Belongs to the TBCD family.</text>
</comment>
<evidence type="ECO:0000256" key="13">
    <source>
        <dbReference type="ARBA" id="ARBA00023186"/>
    </source>
</evidence>
<evidence type="ECO:0000256" key="17">
    <source>
        <dbReference type="ARBA" id="ARBA00077974"/>
    </source>
</evidence>
<evidence type="ECO:0000256" key="15">
    <source>
        <dbReference type="ARBA" id="ARBA00057349"/>
    </source>
</evidence>
<dbReference type="GO" id="GO:0007021">
    <property type="term" value="P:tubulin complex assembly"/>
    <property type="evidence" value="ECO:0007669"/>
    <property type="project" value="InterPro"/>
</dbReference>
<evidence type="ECO:0000256" key="12">
    <source>
        <dbReference type="ARBA" id="ARBA00023136"/>
    </source>
</evidence>
<organism evidence="21 22">
    <name type="scientific">Piaya cayana</name>
    <name type="common">Common squirrel cuckoo</name>
    <dbReference type="NCBI Taxonomy" id="33601"/>
    <lineage>
        <taxon>Eukaryota</taxon>
        <taxon>Metazoa</taxon>
        <taxon>Chordata</taxon>
        <taxon>Craniata</taxon>
        <taxon>Vertebrata</taxon>
        <taxon>Euteleostomi</taxon>
        <taxon>Archelosauria</taxon>
        <taxon>Archosauria</taxon>
        <taxon>Dinosauria</taxon>
        <taxon>Saurischia</taxon>
        <taxon>Theropoda</taxon>
        <taxon>Coelurosauria</taxon>
        <taxon>Aves</taxon>
        <taxon>Neognathae</taxon>
        <taxon>Neoaves</taxon>
        <taxon>Otidimorphae</taxon>
        <taxon>Cuculiformes</taxon>
        <taxon>Coccyzidae</taxon>
        <taxon>Piaya</taxon>
    </lineage>
</organism>
<dbReference type="PANTHER" id="PTHR12658">
    <property type="entry name" value="BETA-TUBULIN COFACTOR D"/>
    <property type="match status" value="1"/>
</dbReference>
<evidence type="ECO:0000256" key="16">
    <source>
        <dbReference type="ARBA" id="ARBA00064145"/>
    </source>
</evidence>
<comment type="subcellular location">
    <subcellularLocation>
        <location evidence="4">Cell junction</location>
        <location evidence="4">Adherens junction</location>
    </subcellularLocation>
    <subcellularLocation>
        <location evidence="3">Cell junction</location>
        <location evidence="3">Tight junction</location>
    </subcellularLocation>
    <subcellularLocation>
        <location evidence="2">Cytoplasm</location>
        <location evidence="2">Cytoskeleton</location>
        <location evidence="2">Microtubule organizing center</location>
        <location evidence="2">Centrosome</location>
    </subcellularLocation>
    <subcellularLocation>
        <location evidence="1">Lateral cell membrane</location>
    </subcellularLocation>
</comment>
<keyword evidence="7" id="KW-0796">Tight junction</keyword>
<dbReference type="Pfam" id="PF25767">
    <property type="entry name" value="ARM_TBCD_2nd"/>
    <property type="match status" value="1"/>
</dbReference>
<evidence type="ECO:0000259" key="20">
    <source>
        <dbReference type="Pfam" id="PF25767"/>
    </source>
</evidence>
<dbReference type="AlphaFoldDB" id="A0A850WTT2"/>
<dbReference type="GO" id="GO:0007023">
    <property type="term" value="P:post-chaperonin tubulin folding pathway"/>
    <property type="evidence" value="ECO:0007669"/>
    <property type="project" value="InterPro"/>
</dbReference>
<dbReference type="OrthoDB" id="10253476at2759"/>
<evidence type="ECO:0000256" key="1">
    <source>
        <dbReference type="ARBA" id="ARBA00004124"/>
    </source>
</evidence>
<evidence type="ECO:0000256" key="10">
    <source>
        <dbReference type="ARBA" id="ARBA00022737"/>
    </source>
</evidence>
<evidence type="ECO:0000256" key="7">
    <source>
        <dbReference type="ARBA" id="ARBA00022427"/>
    </source>
</evidence>
<keyword evidence="8" id="KW-1003">Cell membrane</keyword>
<keyword evidence="12" id="KW-0472">Membrane</keyword>
<dbReference type="Gene3D" id="1.25.10.10">
    <property type="entry name" value="Leucine-rich Repeat Variant"/>
    <property type="match status" value="2"/>
</dbReference>
<evidence type="ECO:0000256" key="4">
    <source>
        <dbReference type="ARBA" id="ARBA00004536"/>
    </source>
</evidence>
<comment type="subunit">
    <text evidence="16">Found in a complex with at least ARL2, PPP2CB, PPP2R1A, PPP2R2A, PPP2R5E and TBCD. Interacts with PPP2CB. Part of a supercomplex made of cofactors A to E. Cofactors A and D function by capturing and stabilizing tubulin in a quasi-native conformation. Cofactor E binds to the cofactor D-tubulin complex; interaction with cofactor C then causes the release of tubulin polypeptides that are committed to the native state. Interacts with ARL2; interaction is enhanced with the GDP-bound form of ARL2. Does not interact with ARL3, ARL4A and ARL4D. Interacts with beta tubulin. Interacts with TBCE.</text>
</comment>
<gene>
    <name evidence="21" type="primary">Tbcd</name>
    <name evidence="21" type="ORF">PIACAY_R07690</name>
</gene>
<accession>A0A850WTT2</accession>
<evidence type="ECO:0000256" key="14">
    <source>
        <dbReference type="ARBA" id="ARBA00023212"/>
    </source>
</evidence>
<proteinExistence type="inferred from homology"/>
<dbReference type="GO" id="GO:0016328">
    <property type="term" value="C:lateral plasma membrane"/>
    <property type="evidence" value="ECO:0007669"/>
    <property type="project" value="UniProtKB-SubCell"/>
</dbReference>
<dbReference type="InterPro" id="IPR011989">
    <property type="entry name" value="ARM-like"/>
</dbReference>
<evidence type="ECO:0000259" key="19">
    <source>
        <dbReference type="Pfam" id="PF12612"/>
    </source>
</evidence>
<dbReference type="Pfam" id="PF23579">
    <property type="entry name" value="ARM_TBCD"/>
    <property type="match status" value="1"/>
</dbReference>
<evidence type="ECO:0000256" key="2">
    <source>
        <dbReference type="ARBA" id="ARBA00004300"/>
    </source>
</evidence>
<keyword evidence="9" id="KW-0963">Cytoplasm</keyword>
<evidence type="ECO:0000256" key="11">
    <source>
        <dbReference type="ARBA" id="ARBA00022949"/>
    </source>
</evidence>
<keyword evidence="10" id="KW-0677">Repeat</keyword>
<keyword evidence="22" id="KW-1185">Reference proteome</keyword>
<dbReference type="Pfam" id="PF12612">
    <property type="entry name" value="TFCD_C"/>
    <property type="match status" value="1"/>
</dbReference>
<evidence type="ECO:0000256" key="6">
    <source>
        <dbReference type="ARBA" id="ARBA00015003"/>
    </source>
</evidence>
<dbReference type="InterPro" id="IPR016024">
    <property type="entry name" value="ARM-type_fold"/>
</dbReference>
<dbReference type="PANTHER" id="PTHR12658:SF0">
    <property type="entry name" value="TUBULIN-SPECIFIC CHAPERONE D"/>
    <property type="match status" value="1"/>
</dbReference>
<dbReference type="GO" id="GO:0048487">
    <property type="term" value="F:beta-tubulin binding"/>
    <property type="evidence" value="ECO:0007669"/>
    <property type="project" value="InterPro"/>
</dbReference>
<dbReference type="GO" id="GO:0005923">
    <property type="term" value="C:bicellular tight junction"/>
    <property type="evidence" value="ECO:0007669"/>
    <property type="project" value="UniProtKB-SubCell"/>
</dbReference>
<dbReference type="GO" id="GO:0000226">
    <property type="term" value="P:microtubule cytoskeleton organization"/>
    <property type="evidence" value="ECO:0007669"/>
    <property type="project" value="TreeGrafter"/>
</dbReference>
<evidence type="ECO:0000256" key="5">
    <source>
        <dbReference type="ARBA" id="ARBA00006853"/>
    </source>
</evidence>
<keyword evidence="14" id="KW-0206">Cytoskeleton</keyword>
<protein>
    <recommendedName>
        <fullName evidence="6">Tubulin-specific chaperone D</fullName>
    </recommendedName>
    <alternativeName>
        <fullName evidence="17">Beta-tubulin cofactor D</fullName>
    </alternativeName>
    <alternativeName>
        <fullName evidence="18">Tubulin-folding cofactor D</fullName>
    </alternativeName>
</protein>
<evidence type="ECO:0000256" key="18">
    <source>
        <dbReference type="ARBA" id="ARBA00079875"/>
    </source>
</evidence>
<feature type="non-terminal residue" evidence="21">
    <location>
        <position position="1"/>
    </location>
</feature>
<evidence type="ECO:0000256" key="9">
    <source>
        <dbReference type="ARBA" id="ARBA00022490"/>
    </source>
</evidence>
<dbReference type="FunFam" id="1.25.10.10:FF:000268">
    <property type="entry name" value="tubulin-specific chaperone D"/>
    <property type="match status" value="1"/>
</dbReference>
<evidence type="ECO:0000256" key="3">
    <source>
        <dbReference type="ARBA" id="ARBA00004435"/>
    </source>
</evidence>
<dbReference type="InterPro" id="IPR058033">
    <property type="entry name" value="ARM_TBCD_2nd"/>
</dbReference>
<feature type="domain" description="Tubulin-folding cofactor D ARM repeats" evidence="20">
    <location>
        <begin position="283"/>
        <end position="531"/>
    </location>
</feature>
<evidence type="ECO:0000313" key="21">
    <source>
        <dbReference type="EMBL" id="NWH72812.1"/>
    </source>
</evidence>
<sequence length="1164" mass="130087">EEARGQEPGAVATRNVLESFSESQEVAALIGSLSAVCGHLASREMAVEKFLGIMDKYQEQPHLLDRHLEWMMNSLLNIVRENVSPPPLVHLAFKFLYIITKVRGYKRFLPLFPHEVGDLQPVLDMLADQDPKDSESWATRYMLLLWLSMICLIPFDLARFDGNIISEEGQARMPTMDCILQIAKSYLVVSDKARDAAAVLVSKFIVRPDVRQKRMADFLDWTLSLLSKSSSQTMEGTVVMNGMLQALAQLFKHGKREDCLPYASVVLECLDNCRLSESNQIVLRKLGMKLVQRLGLTFVKPKVAKWRYQRGCRSLAANLQAQGPVVQNQVITVAANEADDEEEYDIPGEIENVVEQLLVGLKDKDTVVRWSAAKGIGRITGRLPKELADDVIGSLLDCFSLTKICLCSEISFQETDNAWHGGCLALAELGRRGLLLPSRISDVVPVILKALIYDEKRGACSVGSSVRDAACYVCWAFARAYDPIELTPFINQIASALVIAAVFDRDVNCRRAASAAFQENVGRQGTFPHGIDILTAADYFAVGNRVNCYLTISVYIAGFPEYTQPMIDHLVSVKINHWDCVIRELSTKALHNLTPRAPDYMANVVLPRLLPLSVGTDLHTRHGAILACAEITHALCKLAEENKRSVTYYFNENSLERLKQIHQEVSLFLLCRGLGGELMRPAVCTLIEKLSLSKMPFRGDQIIGDWQWLINDTLRSLSLISSAARQNIKESAVSALAALCNEYYINENGEADPALQDELVTQCVSELQSTEEMIRCGFSCALGALPRFLLKGRLQQVLEGLKKVTLISPTDVSFAEARRDALIAIAKVCQTVGVKGEGSQDDCVCRDNITQIYATLLGGVTDYTTDSRGDVGGWVREAAMTSLMEVTLLLVQNEAELINADICKRIMCWLAQQSAEKIDKFRAHAGSVFLTLLHFDHPPVPHIPHREELERIFPRSEKETLNWNAASEAFPRITQLLGLPAYQYHVLLGLSVSVGGLTETTLRHSAQSLFDYMKKIQNDPSAMESFCKSLLKVFEDNLWNDRVSVPLLTMLDQMLANGCFDIFTVQENHPFPVKLLTLCKEEIKKSKDIRKLRSSIGVFCGLIQFQGDMRDKVLFQLLLLLCHKFPVIRKMTASQVYEMLITYSDVVDPAVMDEVMTILSDTNW</sequence>
<dbReference type="GO" id="GO:0031115">
    <property type="term" value="P:negative regulation of microtubule polymerization"/>
    <property type="evidence" value="ECO:0007669"/>
    <property type="project" value="UniProtKB-ARBA"/>
</dbReference>
<dbReference type="GO" id="GO:0005912">
    <property type="term" value="C:adherens junction"/>
    <property type="evidence" value="ECO:0007669"/>
    <property type="project" value="UniProtKB-SubCell"/>
</dbReference>
<keyword evidence="13" id="KW-0143">Chaperone</keyword>
<keyword evidence="11" id="KW-0965">Cell junction</keyword>
<name>A0A850WTT2_PIACA</name>
<feature type="domain" description="Tubulin-folding cofactor D C-terminal" evidence="19">
    <location>
        <begin position="905"/>
        <end position="1091"/>
    </location>
</feature>
<dbReference type="GO" id="GO:0034333">
    <property type="term" value="P:adherens junction assembly"/>
    <property type="evidence" value="ECO:0007669"/>
    <property type="project" value="TreeGrafter"/>
</dbReference>
<dbReference type="InterPro" id="IPR022577">
    <property type="entry name" value="TBCD_C"/>
</dbReference>
<reference evidence="21" key="1">
    <citation type="submission" date="2019-09" db="EMBL/GenBank/DDBJ databases">
        <title>Bird 10,000 Genomes (B10K) Project - Family phase.</title>
        <authorList>
            <person name="Zhang G."/>
        </authorList>
    </citation>
    <scope>NUCLEOTIDE SEQUENCE</scope>
    <source>
        <strain evidence="21">B10K-DU-008-47</strain>
        <tissue evidence="21">Mixed tissue sample</tissue>
    </source>
</reference>
<evidence type="ECO:0000313" key="22">
    <source>
        <dbReference type="Proteomes" id="UP000653271"/>
    </source>
</evidence>
<dbReference type="GO" id="GO:0005096">
    <property type="term" value="F:GTPase activator activity"/>
    <property type="evidence" value="ECO:0007669"/>
    <property type="project" value="InterPro"/>
</dbReference>